<dbReference type="RefSeq" id="XP_052943245.1">
    <property type="nucleotide sequence ID" value="XM_053089940.1"/>
</dbReference>
<dbReference type="FunFam" id="3.10.590.10:FF:000006">
    <property type="entry name" value="Chromosome 7, whole genome shotgun sequence"/>
    <property type="match status" value="1"/>
</dbReference>
<evidence type="ECO:0000256" key="3">
    <source>
        <dbReference type="SAM" id="MobiDB-lite"/>
    </source>
</evidence>
<dbReference type="AlphaFoldDB" id="A0AA38H3D1"/>
<dbReference type="InterPro" id="IPR002740">
    <property type="entry name" value="EVE_domain"/>
</dbReference>
<feature type="compositionally biased region" description="Basic residues" evidence="3">
    <location>
        <begin position="213"/>
        <end position="230"/>
    </location>
</feature>
<dbReference type="GeneID" id="77729145"/>
<dbReference type="Gene3D" id="3.10.590.10">
    <property type="entry name" value="ph1033 like domains"/>
    <property type="match status" value="1"/>
</dbReference>
<evidence type="ECO:0000256" key="2">
    <source>
        <dbReference type="ARBA" id="ARBA00023242"/>
    </source>
</evidence>
<dbReference type="GO" id="GO:0005634">
    <property type="term" value="C:nucleus"/>
    <property type="evidence" value="ECO:0007669"/>
    <property type="project" value="UniProtKB-SubCell"/>
</dbReference>
<evidence type="ECO:0000256" key="1">
    <source>
        <dbReference type="ARBA" id="ARBA00004123"/>
    </source>
</evidence>
<comment type="subcellular location">
    <subcellularLocation>
        <location evidence="1">Nucleus</location>
    </subcellularLocation>
</comment>
<dbReference type="Pfam" id="PF01878">
    <property type="entry name" value="EVE"/>
    <property type="match status" value="1"/>
</dbReference>
<evidence type="ECO:0000313" key="5">
    <source>
        <dbReference type="EMBL" id="KAI9633468.1"/>
    </source>
</evidence>
<dbReference type="InterPro" id="IPR052181">
    <property type="entry name" value="5hmC_binding"/>
</dbReference>
<dbReference type="InterPro" id="IPR015947">
    <property type="entry name" value="PUA-like_sf"/>
</dbReference>
<gene>
    <name evidence="5" type="ORF">MKK02DRAFT_38121</name>
</gene>
<dbReference type="PANTHER" id="PTHR14087:SF7">
    <property type="entry name" value="THYMOCYTE NUCLEAR PROTEIN 1"/>
    <property type="match status" value="1"/>
</dbReference>
<dbReference type="Proteomes" id="UP001164286">
    <property type="component" value="Unassembled WGS sequence"/>
</dbReference>
<proteinExistence type="predicted"/>
<feature type="domain" description="EVE" evidence="4">
    <location>
        <begin position="3"/>
        <end position="172"/>
    </location>
</feature>
<dbReference type="SUPFAM" id="SSF88697">
    <property type="entry name" value="PUA domain-like"/>
    <property type="match status" value="1"/>
</dbReference>
<dbReference type="CDD" id="cd21133">
    <property type="entry name" value="EVE"/>
    <property type="match status" value="1"/>
</dbReference>
<organism evidence="5 6">
    <name type="scientific">Dioszegia hungarica</name>
    <dbReference type="NCBI Taxonomy" id="4972"/>
    <lineage>
        <taxon>Eukaryota</taxon>
        <taxon>Fungi</taxon>
        <taxon>Dikarya</taxon>
        <taxon>Basidiomycota</taxon>
        <taxon>Agaricomycotina</taxon>
        <taxon>Tremellomycetes</taxon>
        <taxon>Tremellales</taxon>
        <taxon>Bulleribasidiaceae</taxon>
        <taxon>Dioszegia</taxon>
    </lineage>
</organism>
<evidence type="ECO:0000259" key="4">
    <source>
        <dbReference type="Pfam" id="PF01878"/>
    </source>
</evidence>
<reference evidence="5" key="1">
    <citation type="journal article" date="2022" name="G3 (Bethesda)">
        <title>High quality genome of the basidiomycete yeast Dioszegia hungarica PDD-24b-2 isolated from cloud water.</title>
        <authorList>
            <person name="Jarrige D."/>
            <person name="Haridas S."/>
            <person name="Bleykasten-Grosshans C."/>
            <person name="Joly M."/>
            <person name="Nadalig T."/>
            <person name="Sancelme M."/>
            <person name="Vuilleumier S."/>
            <person name="Grigoriev I.V."/>
            <person name="Amato P."/>
            <person name="Bringel F."/>
        </authorList>
    </citation>
    <scope>NUCLEOTIDE SEQUENCE</scope>
    <source>
        <strain evidence="5">PDD-24b-2</strain>
    </source>
</reference>
<accession>A0AA38H3D1</accession>
<dbReference type="PANTHER" id="PTHR14087">
    <property type="entry name" value="THYMOCYTE NUCLEAR PROTEIN 1"/>
    <property type="match status" value="1"/>
</dbReference>
<name>A0AA38H3D1_9TREE</name>
<sequence length="265" mass="29907">MPWLMKAEPDSRIVKGKDVKFSVDDFEAMGVSQWDGVRSHEARNIMRDKMKLGDKVLFYHSNTKVPGVFAIAEVAREGYPDWSAWDPSHPYFDAKTDKDNPTWMMVDVKFVQRLSHPPTLALIKHLASVQNLPECVEYIGQDGLKAVQAMQLVNRGRLSVQPVEPEAYDAVLLLGTRGGWDDLVEKKGKSRKGKAKEEVEEEEDGEAKEKPAKVKKAPKADKKRPVKVIKAKRDERSKTSPLTDDPSPDGHIPAETPRRSKRAKR</sequence>
<dbReference type="EMBL" id="JAKWFO010000008">
    <property type="protein sequence ID" value="KAI9633468.1"/>
    <property type="molecule type" value="Genomic_DNA"/>
</dbReference>
<protein>
    <submittedName>
        <fullName evidence="5">EVE domain-containing protein</fullName>
    </submittedName>
</protein>
<keyword evidence="2" id="KW-0539">Nucleus</keyword>
<evidence type="ECO:0000313" key="6">
    <source>
        <dbReference type="Proteomes" id="UP001164286"/>
    </source>
</evidence>
<keyword evidence="6" id="KW-1185">Reference proteome</keyword>
<dbReference type="InterPro" id="IPR047197">
    <property type="entry name" value="THYN1-like_EVE"/>
</dbReference>
<comment type="caution">
    <text evidence="5">The sequence shown here is derived from an EMBL/GenBank/DDBJ whole genome shotgun (WGS) entry which is preliminary data.</text>
</comment>
<feature type="region of interest" description="Disordered" evidence="3">
    <location>
        <begin position="182"/>
        <end position="265"/>
    </location>
</feature>